<protein>
    <recommendedName>
        <fullName evidence="4">Tat pathway signal protein</fullName>
    </recommendedName>
</protein>
<dbReference type="Proteomes" id="UP000659767">
    <property type="component" value="Unassembled WGS sequence"/>
</dbReference>
<comment type="caution">
    <text evidence="2">The sequence shown here is derived from an EMBL/GenBank/DDBJ whole genome shotgun (WGS) entry which is preliminary data.</text>
</comment>
<keyword evidence="3" id="KW-1185">Reference proteome</keyword>
<gene>
    <name evidence="2" type="ORF">GCM10010253_12310</name>
</gene>
<evidence type="ECO:0008006" key="4">
    <source>
        <dbReference type="Google" id="ProtNLM"/>
    </source>
</evidence>
<evidence type="ECO:0000256" key="1">
    <source>
        <dbReference type="SAM" id="MobiDB-lite"/>
    </source>
</evidence>
<proteinExistence type="predicted"/>
<dbReference type="EMBL" id="BMSZ01000002">
    <property type="protein sequence ID" value="GGS39927.1"/>
    <property type="molecule type" value="Genomic_DNA"/>
</dbReference>
<sequence length="319" mass="33418">MSTEFPSLRRTGLLESPRNRHPGHFGQGAVRGTGGSEMKLMLVGTRVAAIAAAGALLAGCGGSESKGEDGPDPKPSGSAEQGGPATGGEKTGASKTPDPKQSTLPGALPSAYDFTPNPDRVPKNAAQARKLTRNAALGENDWTAGMVRHTPYESGGSWPVLPDSCVWTRSALPSGILDSFTRRLDIPAQGGKGRVQGAVTVTVHRTEAGADREIKDTVQESFRCPDQELGGGQRLSGLMSLQFDQKDVRNADASLFEAGKYTGPESGGVQDYVWSKSRIGPVTTAVSVKGANGYTNTDLLRIAAEGGAKVLYRVELELK</sequence>
<accession>A0ABQ2STU2</accession>
<feature type="region of interest" description="Disordered" evidence="1">
    <location>
        <begin position="1"/>
        <end position="33"/>
    </location>
</feature>
<reference evidence="3" key="1">
    <citation type="journal article" date="2019" name="Int. J. Syst. Evol. Microbiol.">
        <title>The Global Catalogue of Microorganisms (GCM) 10K type strain sequencing project: providing services to taxonomists for standard genome sequencing and annotation.</title>
        <authorList>
            <consortium name="The Broad Institute Genomics Platform"/>
            <consortium name="The Broad Institute Genome Sequencing Center for Infectious Disease"/>
            <person name="Wu L."/>
            <person name="Ma J."/>
        </authorList>
    </citation>
    <scope>NUCLEOTIDE SEQUENCE [LARGE SCALE GENOMIC DNA]</scope>
    <source>
        <strain evidence="3">JCM 4350</strain>
    </source>
</reference>
<name>A0ABQ2STU2_STRBA</name>
<organism evidence="2 3">
    <name type="scientific">Streptomyces badius</name>
    <dbReference type="NCBI Taxonomy" id="1941"/>
    <lineage>
        <taxon>Bacteria</taxon>
        <taxon>Bacillati</taxon>
        <taxon>Actinomycetota</taxon>
        <taxon>Actinomycetes</taxon>
        <taxon>Kitasatosporales</taxon>
        <taxon>Streptomycetaceae</taxon>
        <taxon>Streptomyces</taxon>
    </lineage>
</organism>
<feature type="region of interest" description="Disordered" evidence="1">
    <location>
        <begin position="61"/>
        <end position="122"/>
    </location>
</feature>
<evidence type="ECO:0000313" key="3">
    <source>
        <dbReference type="Proteomes" id="UP000659767"/>
    </source>
</evidence>
<evidence type="ECO:0000313" key="2">
    <source>
        <dbReference type="EMBL" id="GGS39927.1"/>
    </source>
</evidence>